<sequence length="521" mass="57095">MPWATPTIGSWPIAVLGAGVLGRRIACVFVTGGYNVQIRDPLAEARQAAVQYINDNKHEYTKHLPAAKDKTHLFPDCILASNSSSFKSRLMLDRVANPARRRLICNVHFTMPPLTRTVELMTDGETEPGVFPFLTEILEGCGMLPATARRESTGFIFNRLWAAVKREIMITLAEDHMFRSEIGPYRFMDQIGLDTVAFIKDNYIQARGLDGTLAVDWLRKEYLAQGRLGLKSDKGGLYPPRTQPQAPPVQSPQQLQGAQKQQQQQPTLYFLDVGLGGNLSQLDEVARNGKILRHDGRTAEVTTVVSGQPAPDSIDMAGDRMYWTNTGANPAVRDGSVMSSRLDGSDVQTGIPADQVCTPKQLVAVPSRKQLNFCDRHEVLAQRRAAGKADALLQWAPGPSKSGQDRIFRTGLTAENRSGIELVFNGLPEPIDLEIGSEESMLYWTDRGEHPPPAAARLTAPLSGNHCAALPRPIGLKLDLKRRQIFVTDLGGSVYSDDVDSGAKTVLHSDDACYTGIGDQV</sequence>
<feature type="domain" description="3-hydroxyacyl-CoA dehydrogenase NAD binding" evidence="2">
    <location>
        <begin position="71"/>
        <end position="147"/>
    </location>
</feature>
<dbReference type="SUPFAM" id="SSF51735">
    <property type="entry name" value="NAD(P)-binding Rossmann-fold domains"/>
    <property type="match status" value="1"/>
</dbReference>
<dbReference type="InterPro" id="IPR011042">
    <property type="entry name" value="6-blade_b-propeller_TolB-like"/>
</dbReference>
<feature type="domain" description="3-hydroxyacyl-CoA dehydrogenase NAD binding" evidence="2">
    <location>
        <begin position="13"/>
        <end position="62"/>
    </location>
</feature>
<evidence type="ECO:0000313" key="4">
    <source>
        <dbReference type="Proteomes" id="UP001287356"/>
    </source>
</evidence>
<accession>A0AAE0K0F9</accession>
<dbReference type="InterPro" id="IPR036291">
    <property type="entry name" value="NAD(P)-bd_dom_sf"/>
</dbReference>
<dbReference type="GO" id="GO:0070403">
    <property type="term" value="F:NAD+ binding"/>
    <property type="evidence" value="ECO:0007669"/>
    <property type="project" value="InterPro"/>
</dbReference>
<protein>
    <recommendedName>
        <fullName evidence="2">3-hydroxyacyl-CoA dehydrogenase NAD binding domain-containing protein</fullName>
    </recommendedName>
</protein>
<dbReference type="InterPro" id="IPR013328">
    <property type="entry name" value="6PGD_dom2"/>
</dbReference>
<feature type="region of interest" description="Disordered" evidence="1">
    <location>
        <begin position="233"/>
        <end position="262"/>
    </location>
</feature>
<keyword evidence="4" id="KW-1185">Reference proteome</keyword>
<dbReference type="InterPro" id="IPR006176">
    <property type="entry name" value="3-OHacyl-CoA_DH_NAD-bd"/>
</dbReference>
<evidence type="ECO:0000256" key="1">
    <source>
        <dbReference type="SAM" id="MobiDB-lite"/>
    </source>
</evidence>
<name>A0AAE0K0F9_9PEZI</name>
<dbReference type="InterPro" id="IPR008927">
    <property type="entry name" value="6-PGluconate_DH-like_C_sf"/>
</dbReference>
<comment type="caution">
    <text evidence="3">The sequence shown here is derived from an EMBL/GenBank/DDBJ whole genome shotgun (WGS) entry which is preliminary data.</text>
</comment>
<dbReference type="EMBL" id="JAULSN010000007">
    <property type="protein sequence ID" value="KAK3367412.1"/>
    <property type="molecule type" value="Genomic_DNA"/>
</dbReference>
<dbReference type="AlphaFoldDB" id="A0AAE0K0F9"/>
<dbReference type="Gene3D" id="3.40.50.720">
    <property type="entry name" value="NAD(P)-binding Rossmann-like Domain"/>
    <property type="match status" value="2"/>
</dbReference>
<dbReference type="Proteomes" id="UP001287356">
    <property type="component" value="Unassembled WGS sequence"/>
</dbReference>
<dbReference type="Gene3D" id="1.10.1040.10">
    <property type="entry name" value="N-(1-d-carboxylethyl)-l-norvaline Dehydrogenase, domain 2"/>
    <property type="match status" value="1"/>
</dbReference>
<proteinExistence type="predicted"/>
<gene>
    <name evidence="3" type="ORF">B0T24DRAFT_659364</name>
</gene>
<reference evidence="3" key="1">
    <citation type="journal article" date="2023" name="Mol. Phylogenet. Evol.">
        <title>Genome-scale phylogeny and comparative genomics of the fungal order Sordariales.</title>
        <authorList>
            <person name="Hensen N."/>
            <person name="Bonometti L."/>
            <person name="Westerberg I."/>
            <person name="Brannstrom I.O."/>
            <person name="Guillou S."/>
            <person name="Cros-Aarteil S."/>
            <person name="Calhoun S."/>
            <person name="Haridas S."/>
            <person name="Kuo A."/>
            <person name="Mondo S."/>
            <person name="Pangilinan J."/>
            <person name="Riley R."/>
            <person name="LaButti K."/>
            <person name="Andreopoulos B."/>
            <person name="Lipzen A."/>
            <person name="Chen C."/>
            <person name="Yan M."/>
            <person name="Daum C."/>
            <person name="Ng V."/>
            <person name="Clum A."/>
            <person name="Steindorff A."/>
            <person name="Ohm R.A."/>
            <person name="Martin F."/>
            <person name="Silar P."/>
            <person name="Natvig D.O."/>
            <person name="Lalanne C."/>
            <person name="Gautier V."/>
            <person name="Ament-Velasquez S.L."/>
            <person name="Kruys A."/>
            <person name="Hutchinson M.I."/>
            <person name="Powell A.J."/>
            <person name="Barry K."/>
            <person name="Miller A.N."/>
            <person name="Grigoriev I.V."/>
            <person name="Debuchy R."/>
            <person name="Gladieux P."/>
            <person name="Hiltunen Thoren M."/>
            <person name="Johannesson H."/>
        </authorList>
    </citation>
    <scope>NUCLEOTIDE SEQUENCE</scope>
    <source>
        <strain evidence="3">CBS 958.72</strain>
    </source>
</reference>
<organism evidence="3 4">
    <name type="scientific">Lasiosphaeria ovina</name>
    <dbReference type="NCBI Taxonomy" id="92902"/>
    <lineage>
        <taxon>Eukaryota</taxon>
        <taxon>Fungi</taxon>
        <taxon>Dikarya</taxon>
        <taxon>Ascomycota</taxon>
        <taxon>Pezizomycotina</taxon>
        <taxon>Sordariomycetes</taxon>
        <taxon>Sordariomycetidae</taxon>
        <taxon>Sordariales</taxon>
        <taxon>Lasiosphaeriaceae</taxon>
        <taxon>Lasiosphaeria</taxon>
    </lineage>
</organism>
<dbReference type="SUPFAM" id="SSF48179">
    <property type="entry name" value="6-phosphogluconate dehydrogenase C-terminal domain-like"/>
    <property type="match status" value="1"/>
</dbReference>
<dbReference type="PANTHER" id="PTHR48075">
    <property type="entry name" value="3-HYDROXYACYL-COA DEHYDROGENASE FAMILY PROTEIN"/>
    <property type="match status" value="1"/>
</dbReference>
<dbReference type="PANTHER" id="PTHR48075:SF3">
    <property type="entry name" value="3-HYDROXYACYL-COA DEHYDROGENASE"/>
    <property type="match status" value="1"/>
</dbReference>
<evidence type="ECO:0000313" key="3">
    <source>
        <dbReference type="EMBL" id="KAK3367412.1"/>
    </source>
</evidence>
<dbReference type="GO" id="GO:0006631">
    <property type="term" value="P:fatty acid metabolic process"/>
    <property type="evidence" value="ECO:0007669"/>
    <property type="project" value="InterPro"/>
</dbReference>
<evidence type="ECO:0000259" key="2">
    <source>
        <dbReference type="Pfam" id="PF02737"/>
    </source>
</evidence>
<dbReference type="Gene3D" id="2.120.10.30">
    <property type="entry name" value="TolB, C-terminal domain"/>
    <property type="match status" value="1"/>
</dbReference>
<reference evidence="3" key="2">
    <citation type="submission" date="2023-06" db="EMBL/GenBank/DDBJ databases">
        <authorList>
            <consortium name="Lawrence Berkeley National Laboratory"/>
            <person name="Haridas S."/>
            <person name="Hensen N."/>
            <person name="Bonometti L."/>
            <person name="Westerberg I."/>
            <person name="Brannstrom I.O."/>
            <person name="Guillou S."/>
            <person name="Cros-Aarteil S."/>
            <person name="Calhoun S."/>
            <person name="Kuo A."/>
            <person name="Mondo S."/>
            <person name="Pangilinan J."/>
            <person name="Riley R."/>
            <person name="Labutti K."/>
            <person name="Andreopoulos B."/>
            <person name="Lipzen A."/>
            <person name="Chen C."/>
            <person name="Yanf M."/>
            <person name="Daum C."/>
            <person name="Ng V."/>
            <person name="Clum A."/>
            <person name="Steindorff A."/>
            <person name="Ohm R."/>
            <person name="Martin F."/>
            <person name="Silar P."/>
            <person name="Natvig D."/>
            <person name="Lalanne C."/>
            <person name="Gautier V."/>
            <person name="Ament-Velasquez S.L."/>
            <person name="Kruys A."/>
            <person name="Hutchinson M.I."/>
            <person name="Powell A.J."/>
            <person name="Barry K."/>
            <person name="Miller A.N."/>
            <person name="Grigoriev I.V."/>
            <person name="Debuchy R."/>
            <person name="Gladieux P."/>
            <person name="Thoren M.H."/>
            <person name="Johannesson H."/>
        </authorList>
    </citation>
    <scope>NUCLEOTIDE SEQUENCE</scope>
    <source>
        <strain evidence="3">CBS 958.72</strain>
    </source>
</reference>
<dbReference type="SUPFAM" id="SSF63825">
    <property type="entry name" value="YWTD domain"/>
    <property type="match status" value="1"/>
</dbReference>
<dbReference type="Pfam" id="PF02737">
    <property type="entry name" value="3HCDH_N"/>
    <property type="match status" value="2"/>
</dbReference>
<feature type="compositionally biased region" description="Low complexity" evidence="1">
    <location>
        <begin position="251"/>
        <end position="262"/>
    </location>
</feature>
<feature type="compositionally biased region" description="Pro residues" evidence="1">
    <location>
        <begin position="241"/>
        <end position="250"/>
    </location>
</feature>
<dbReference type="GO" id="GO:0016491">
    <property type="term" value="F:oxidoreductase activity"/>
    <property type="evidence" value="ECO:0007669"/>
    <property type="project" value="TreeGrafter"/>
</dbReference>